<dbReference type="AlphaFoldDB" id="A0A0D9VRV8"/>
<feature type="signal peptide" evidence="1">
    <location>
        <begin position="1"/>
        <end position="25"/>
    </location>
</feature>
<protein>
    <recommendedName>
        <fullName evidence="4">Bifunctional inhibitor/plant lipid transfer protein/seed storage helical domain-containing protein</fullName>
    </recommendedName>
</protein>
<organism evidence="2 3">
    <name type="scientific">Leersia perrieri</name>
    <dbReference type="NCBI Taxonomy" id="77586"/>
    <lineage>
        <taxon>Eukaryota</taxon>
        <taxon>Viridiplantae</taxon>
        <taxon>Streptophyta</taxon>
        <taxon>Embryophyta</taxon>
        <taxon>Tracheophyta</taxon>
        <taxon>Spermatophyta</taxon>
        <taxon>Magnoliopsida</taxon>
        <taxon>Liliopsida</taxon>
        <taxon>Poales</taxon>
        <taxon>Poaceae</taxon>
        <taxon>BOP clade</taxon>
        <taxon>Oryzoideae</taxon>
        <taxon>Oryzeae</taxon>
        <taxon>Oryzinae</taxon>
        <taxon>Leersia</taxon>
    </lineage>
</organism>
<reference evidence="2" key="3">
    <citation type="submission" date="2015-04" db="UniProtKB">
        <authorList>
            <consortium name="EnsemblPlants"/>
        </authorList>
    </citation>
    <scope>IDENTIFICATION</scope>
</reference>
<proteinExistence type="predicted"/>
<evidence type="ECO:0000256" key="1">
    <source>
        <dbReference type="SAM" id="SignalP"/>
    </source>
</evidence>
<reference evidence="2 3" key="1">
    <citation type="submission" date="2012-08" db="EMBL/GenBank/DDBJ databases">
        <title>Oryza genome evolution.</title>
        <authorList>
            <person name="Wing R.A."/>
        </authorList>
    </citation>
    <scope>NUCLEOTIDE SEQUENCE</scope>
</reference>
<evidence type="ECO:0000313" key="3">
    <source>
        <dbReference type="Proteomes" id="UP000032180"/>
    </source>
</evidence>
<name>A0A0D9VRV8_9ORYZ</name>
<dbReference type="HOGENOM" id="CLU_127312_0_0_1"/>
<feature type="chain" id="PRO_5007398484" description="Bifunctional inhibitor/plant lipid transfer protein/seed storage helical domain-containing protein" evidence="1">
    <location>
        <begin position="26"/>
        <end position="182"/>
    </location>
</feature>
<dbReference type="Gramene" id="LPERR03G09350.4">
    <property type="protein sequence ID" value="LPERR03G09350.4"/>
    <property type="gene ID" value="LPERR03G09350"/>
</dbReference>
<evidence type="ECO:0008006" key="4">
    <source>
        <dbReference type="Google" id="ProtNLM"/>
    </source>
</evidence>
<reference evidence="2 3" key="2">
    <citation type="submission" date="2013-12" db="EMBL/GenBank/DDBJ databases">
        <authorList>
            <person name="Yu Y."/>
            <person name="Lee S."/>
            <person name="de Baynast K."/>
            <person name="Wissotski M."/>
            <person name="Liu L."/>
            <person name="Talag J."/>
            <person name="Goicoechea J."/>
            <person name="Angelova A."/>
            <person name="Jetty R."/>
            <person name="Kudrna D."/>
            <person name="Golser W."/>
            <person name="Rivera L."/>
            <person name="Zhang J."/>
            <person name="Wing R."/>
        </authorList>
    </citation>
    <scope>NUCLEOTIDE SEQUENCE</scope>
</reference>
<keyword evidence="1" id="KW-0732">Signal</keyword>
<dbReference type="EnsemblPlants" id="LPERR03G09350.4">
    <property type="protein sequence ID" value="LPERR03G09350.4"/>
    <property type="gene ID" value="LPERR03G09350"/>
</dbReference>
<dbReference type="Gramene" id="LPERR03G09350.2">
    <property type="protein sequence ID" value="LPERR03G09350.2"/>
    <property type="gene ID" value="LPERR03G09350"/>
</dbReference>
<sequence>MATITGKSGVTAVAMILVMRAATAASGDNDKLLAAFDILQQPAKELRSQPAKIDDYGCMTQCFHRCYDAGLGDQCIALCHKECGGGVQELRKQPAKVADYGCITQCFRRCYDAGLGDQCPPLCHKECSGGVQELRSLVGDICNIPSCISGCVGGGVDEPYCKIWCQDMCGDDIRKKQTELSP</sequence>
<dbReference type="Proteomes" id="UP000032180">
    <property type="component" value="Chromosome 3"/>
</dbReference>
<keyword evidence="3" id="KW-1185">Reference proteome</keyword>
<evidence type="ECO:0000313" key="2">
    <source>
        <dbReference type="EnsemblPlants" id="LPERR03G09350.2"/>
    </source>
</evidence>
<accession>A0A0D9VRV8</accession>
<dbReference type="EnsemblPlants" id="LPERR03G09350.2">
    <property type="protein sequence ID" value="LPERR03G09350.2"/>
    <property type="gene ID" value="LPERR03G09350"/>
</dbReference>